<dbReference type="OrthoDB" id="4771638at2"/>
<feature type="signal peptide" evidence="7">
    <location>
        <begin position="1"/>
        <end position="35"/>
    </location>
</feature>
<evidence type="ECO:0000256" key="1">
    <source>
        <dbReference type="ARBA" id="ARBA00007074"/>
    </source>
</evidence>
<feature type="compositionally biased region" description="Low complexity" evidence="6">
    <location>
        <begin position="295"/>
        <end position="307"/>
    </location>
</feature>
<dbReference type="Pfam" id="PF00877">
    <property type="entry name" value="NLPC_P60"/>
    <property type="match status" value="1"/>
</dbReference>
<evidence type="ECO:0000256" key="7">
    <source>
        <dbReference type="SAM" id="SignalP"/>
    </source>
</evidence>
<evidence type="ECO:0000256" key="4">
    <source>
        <dbReference type="ARBA" id="ARBA00022807"/>
    </source>
</evidence>
<evidence type="ECO:0000313" key="10">
    <source>
        <dbReference type="Proteomes" id="UP000294947"/>
    </source>
</evidence>
<keyword evidence="5" id="KW-0175">Coiled coil</keyword>
<dbReference type="InterPro" id="IPR000064">
    <property type="entry name" value="NLP_P60_dom"/>
</dbReference>
<feature type="domain" description="NlpC/P60" evidence="8">
    <location>
        <begin position="306"/>
        <end position="445"/>
    </location>
</feature>
<keyword evidence="10" id="KW-1185">Reference proteome</keyword>
<evidence type="ECO:0000256" key="3">
    <source>
        <dbReference type="ARBA" id="ARBA00022801"/>
    </source>
</evidence>
<evidence type="ECO:0000256" key="6">
    <source>
        <dbReference type="SAM" id="MobiDB-lite"/>
    </source>
</evidence>
<feature type="region of interest" description="Disordered" evidence="6">
    <location>
        <begin position="269"/>
        <end position="307"/>
    </location>
</feature>
<dbReference type="EMBL" id="SMKW01000020">
    <property type="protein sequence ID" value="TDD50542.1"/>
    <property type="molecule type" value="Genomic_DNA"/>
</dbReference>
<keyword evidence="7" id="KW-0732">Signal</keyword>
<dbReference type="AlphaFoldDB" id="A0A4R4Z3C3"/>
<dbReference type="PANTHER" id="PTHR47359">
    <property type="entry name" value="PEPTIDOGLYCAN DL-ENDOPEPTIDASE CWLO"/>
    <property type="match status" value="1"/>
</dbReference>
<dbReference type="Gene3D" id="3.90.1720.10">
    <property type="entry name" value="endopeptidase domain like (from Nostoc punctiforme)"/>
    <property type="match status" value="1"/>
</dbReference>
<dbReference type="GO" id="GO:0008234">
    <property type="term" value="F:cysteine-type peptidase activity"/>
    <property type="evidence" value="ECO:0007669"/>
    <property type="project" value="UniProtKB-KW"/>
</dbReference>
<keyword evidence="3 9" id="KW-0378">Hydrolase</keyword>
<comment type="caution">
    <text evidence="9">The sequence shown here is derived from an EMBL/GenBank/DDBJ whole genome shotgun (WGS) entry which is preliminary data.</text>
</comment>
<evidence type="ECO:0000256" key="2">
    <source>
        <dbReference type="ARBA" id="ARBA00022670"/>
    </source>
</evidence>
<proteinExistence type="inferred from homology"/>
<dbReference type="PROSITE" id="PS51935">
    <property type="entry name" value="NLPC_P60"/>
    <property type="match status" value="1"/>
</dbReference>
<dbReference type="GO" id="GO:0006508">
    <property type="term" value="P:proteolysis"/>
    <property type="evidence" value="ECO:0007669"/>
    <property type="project" value="UniProtKB-KW"/>
</dbReference>
<dbReference type="PANTHER" id="PTHR47359:SF3">
    <property type="entry name" value="NLP_P60 DOMAIN-CONTAINING PROTEIN-RELATED"/>
    <property type="match status" value="1"/>
</dbReference>
<reference evidence="9 10" key="1">
    <citation type="submission" date="2019-03" db="EMBL/GenBank/DDBJ databases">
        <title>Draft genome sequences of novel Actinobacteria.</title>
        <authorList>
            <person name="Sahin N."/>
            <person name="Ay H."/>
            <person name="Saygin H."/>
        </authorList>
    </citation>
    <scope>NUCLEOTIDE SEQUENCE [LARGE SCALE GENOMIC DNA]</scope>
    <source>
        <strain evidence="9 10">7K502</strain>
    </source>
</reference>
<protein>
    <submittedName>
        <fullName evidence="9">Hydrolase</fullName>
    </submittedName>
</protein>
<dbReference type="Gene3D" id="6.10.250.3150">
    <property type="match status" value="1"/>
</dbReference>
<feature type="coiled-coil region" evidence="5">
    <location>
        <begin position="62"/>
        <end position="138"/>
    </location>
</feature>
<name>A0A4R4Z3C3_9PSEU</name>
<accession>A0A4R4Z3C3</accession>
<dbReference type="InterPro" id="IPR051794">
    <property type="entry name" value="PG_Endopeptidase_C40"/>
</dbReference>
<feature type="region of interest" description="Disordered" evidence="6">
    <location>
        <begin position="32"/>
        <end position="61"/>
    </location>
</feature>
<comment type="similarity">
    <text evidence="1">Belongs to the peptidase C40 family.</text>
</comment>
<dbReference type="InterPro" id="IPR038765">
    <property type="entry name" value="Papain-like_cys_pep_sf"/>
</dbReference>
<evidence type="ECO:0000256" key="5">
    <source>
        <dbReference type="SAM" id="Coils"/>
    </source>
</evidence>
<dbReference type="SUPFAM" id="SSF54001">
    <property type="entry name" value="Cysteine proteinases"/>
    <property type="match status" value="1"/>
</dbReference>
<feature type="chain" id="PRO_5020447799" evidence="7">
    <location>
        <begin position="36"/>
        <end position="445"/>
    </location>
</feature>
<gene>
    <name evidence="9" type="ORF">E1288_16915</name>
</gene>
<evidence type="ECO:0000313" key="9">
    <source>
        <dbReference type="EMBL" id="TDD50542.1"/>
    </source>
</evidence>
<organism evidence="9 10">
    <name type="scientific">Saccharopolyspora elongata</name>
    <dbReference type="NCBI Taxonomy" id="2530387"/>
    <lineage>
        <taxon>Bacteria</taxon>
        <taxon>Bacillati</taxon>
        <taxon>Actinomycetota</taxon>
        <taxon>Actinomycetes</taxon>
        <taxon>Pseudonocardiales</taxon>
        <taxon>Pseudonocardiaceae</taxon>
        <taxon>Saccharopolyspora</taxon>
    </lineage>
</organism>
<keyword evidence="4" id="KW-0788">Thiol protease</keyword>
<sequence length="445" mass="47071">MTVVSRTRGVLRARSIATITLLTTVGLAASGSALAVPPPPPNPSDAEISAGRETAQSTASQVGELANRLADAESQLIGLRSQVELKMEDANKARVDLGRAERAYDDARRAAEAAGAEADAAARQIEEQRKRLDQFAASSYRQGSTIGSATAFIGSKTPQDVLDRAVFLDAISESQLDVMDDLERARIEKINKDSLTRAALQDAEAKRLAADQARSAAEAAEQAAITAQETQAEQARRLEADKAGVEAQLAEARSHVAGLEAQRGRYESWQAAKQREEEAAAQAAAQATSNSTVTAPSAGAGPRPGGRSVEVVVGRALSQLGVQYAWGGGTSRGPSRGIRDGGVADSYGDYAKVGFDCSGLMIYAFAGAGVSLDHYSGYQYQSGRRVPVSQMRRGDMLFWQDGGRIHHVALYLGGGRMVEAPYSGSRVRVTAVRYGGIAPYAVRML</sequence>
<keyword evidence="2" id="KW-0645">Protease</keyword>
<evidence type="ECO:0000259" key="8">
    <source>
        <dbReference type="PROSITE" id="PS51935"/>
    </source>
</evidence>
<dbReference type="Proteomes" id="UP000294947">
    <property type="component" value="Unassembled WGS sequence"/>
</dbReference>